<evidence type="ECO:0000313" key="3">
    <source>
        <dbReference type="EMBL" id="KAK1585951.1"/>
    </source>
</evidence>
<dbReference type="PANTHER" id="PTHR42648">
    <property type="entry name" value="TRANSPOSASE, PUTATIVE-RELATED"/>
    <property type="match status" value="1"/>
</dbReference>
<reference evidence="3" key="1">
    <citation type="submission" date="2023-07" db="EMBL/GenBank/DDBJ databases">
        <title>A chromosome-level genome assembly of Lolium multiflorum.</title>
        <authorList>
            <person name="Chen Y."/>
            <person name="Copetti D."/>
            <person name="Kolliker R."/>
            <person name="Studer B."/>
        </authorList>
    </citation>
    <scope>NUCLEOTIDE SEQUENCE</scope>
    <source>
        <strain evidence="3">02402/16</strain>
        <tissue evidence="3">Leaf</tissue>
    </source>
</reference>
<evidence type="ECO:0000259" key="2">
    <source>
        <dbReference type="PROSITE" id="PS50994"/>
    </source>
</evidence>
<dbReference type="Proteomes" id="UP001231189">
    <property type="component" value="Unassembled WGS sequence"/>
</dbReference>
<dbReference type="Gene3D" id="3.30.420.10">
    <property type="entry name" value="Ribonuclease H-like superfamily/Ribonuclease H"/>
    <property type="match status" value="1"/>
</dbReference>
<accession>A0AAD8V217</accession>
<sequence>MVSNNKDKEPLKENIQDPELKKEDAREDEEVEEAPQERQQATVASIGVISSPSNIKRSARIATGGAVPRHYLAPRTSYPSHYNPYRNLIYDRQLKGPPRIDELQELIEKLVEFITTIAEGVIHHRYWHPLDDGGAVRGSREEPLWAQTLGRRGPWPGRATRGLGAPRPFASFFAHSFVPKPKPRRILTKGSRLRGGEHQREKSSPAGRIRREIPPEGEIDAIAIVIERTSSPSSSHIAKLRRGARSLRSGTPPDGELEEIFTAITANASPSTSHVSPSMYCDPLYLWVIIPLTGTPPGLPRPTPSGATPWDPAPLTASSAGAYGGGGDGSWTPAPPRIWPRIPSDVAATLTAFFAFVSTQFGRPIHALQTDNGKEFDNITIRSLLATHGAIFRLTCPYTSSQNGRAERMLRTLNDCVRTLLFHASMPPRFWPDALATATLLVNIRPCRVRWFYTPHHLLYGAPPTYDDLRIFGCRCYPNTAATAAHKLAPRSLLVCSSATPPTPRATAVTTRSPIVSSLPGTCTLTSWFFRFSRDSWRPTTPRRRWPPAAARRRPTAVAPRARLGLVPSPSPTPRR</sequence>
<dbReference type="InterPro" id="IPR012337">
    <property type="entry name" value="RNaseH-like_sf"/>
</dbReference>
<feature type="region of interest" description="Disordered" evidence="1">
    <location>
        <begin position="299"/>
        <end position="327"/>
    </location>
</feature>
<dbReference type="InterPro" id="IPR039537">
    <property type="entry name" value="Retrotran_Ty1/copia-like"/>
</dbReference>
<feature type="compositionally biased region" description="Basic residues" evidence="1">
    <location>
        <begin position="541"/>
        <end position="555"/>
    </location>
</feature>
<feature type="compositionally biased region" description="Basic and acidic residues" evidence="1">
    <location>
        <begin position="194"/>
        <end position="208"/>
    </location>
</feature>
<feature type="region of interest" description="Disordered" evidence="1">
    <location>
        <begin position="540"/>
        <end position="576"/>
    </location>
</feature>
<dbReference type="PROSITE" id="PS50994">
    <property type="entry name" value="INTEGRASE"/>
    <property type="match status" value="1"/>
</dbReference>
<gene>
    <name evidence="3" type="ORF">QYE76_000053</name>
</gene>
<dbReference type="SUPFAM" id="SSF53098">
    <property type="entry name" value="Ribonuclease H-like"/>
    <property type="match status" value="1"/>
</dbReference>
<dbReference type="InterPro" id="IPR036397">
    <property type="entry name" value="RNaseH_sf"/>
</dbReference>
<dbReference type="PANTHER" id="PTHR42648:SF26">
    <property type="entry name" value="INTEGRASE CATALYTIC DOMAIN-CONTAINING PROTEIN"/>
    <property type="match status" value="1"/>
</dbReference>
<evidence type="ECO:0000256" key="1">
    <source>
        <dbReference type="SAM" id="MobiDB-lite"/>
    </source>
</evidence>
<feature type="domain" description="Integrase catalytic" evidence="2">
    <location>
        <begin position="346"/>
        <end position="463"/>
    </location>
</feature>
<feature type="compositionally biased region" description="Basic and acidic residues" evidence="1">
    <location>
        <begin position="1"/>
        <end position="25"/>
    </location>
</feature>
<evidence type="ECO:0000313" key="4">
    <source>
        <dbReference type="Proteomes" id="UP001231189"/>
    </source>
</evidence>
<proteinExistence type="predicted"/>
<name>A0AAD8V217_LOLMU</name>
<dbReference type="GO" id="GO:0003676">
    <property type="term" value="F:nucleic acid binding"/>
    <property type="evidence" value="ECO:0007669"/>
    <property type="project" value="InterPro"/>
</dbReference>
<feature type="region of interest" description="Disordered" evidence="1">
    <location>
        <begin position="188"/>
        <end position="208"/>
    </location>
</feature>
<comment type="caution">
    <text evidence="3">The sequence shown here is derived from an EMBL/GenBank/DDBJ whole genome shotgun (WGS) entry which is preliminary data.</text>
</comment>
<dbReference type="EMBL" id="JAUUTY010000758">
    <property type="protein sequence ID" value="KAK1585951.1"/>
    <property type="molecule type" value="Genomic_DNA"/>
</dbReference>
<protein>
    <recommendedName>
        <fullName evidence="2">Integrase catalytic domain-containing protein</fullName>
    </recommendedName>
</protein>
<dbReference type="AlphaFoldDB" id="A0AAD8V217"/>
<organism evidence="3 4">
    <name type="scientific">Lolium multiflorum</name>
    <name type="common">Italian ryegrass</name>
    <name type="synonym">Lolium perenne subsp. multiflorum</name>
    <dbReference type="NCBI Taxonomy" id="4521"/>
    <lineage>
        <taxon>Eukaryota</taxon>
        <taxon>Viridiplantae</taxon>
        <taxon>Streptophyta</taxon>
        <taxon>Embryophyta</taxon>
        <taxon>Tracheophyta</taxon>
        <taxon>Spermatophyta</taxon>
        <taxon>Magnoliopsida</taxon>
        <taxon>Liliopsida</taxon>
        <taxon>Poales</taxon>
        <taxon>Poaceae</taxon>
        <taxon>BOP clade</taxon>
        <taxon>Pooideae</taxon>
        <taxon>Poodae</taxon>
        <taxon>Poeae</taxon>
        <taxon>Poeae Chloroplast Group 2 (Poeae type)</taxon>
        <taxon>Loliodinae</taxon>
        <taxon>Loliinae</taxon>
        <taxon>Lolium</taxon>
    </lineage>
</organism>
<feature type="region of interest" description="Disordered" evidence="1">
    <location>
        <begin position="1"/>
        <end position="46"/>
    </location>
</feature>
<keyword evidence="4" id="KW-1185">Reference proteome</keyword>
<dbReference type="GO" id="GO:0015074">
    <property type="term" value="P:DNA integration"/>
    <property type="evidence" value="ECO:0007669"/>
    <property type="project" value="InterPro"/>
</dbReference>
<dbReference type="InterPro" id="IPR001584">
    <property type="entry name" value="Integrase_cat-core"/>
</dbReference>